<dbReference type="Gene3D" id="3.40.50.620">
    <property type="entry name" value="HUPs"/>
    <property type="match status" value="1"/>
</dbReference>
<dbReference type="CDD" id="cd23659">
    <property type="entry name" value="USP_At3g01520-like"/>
    <property type="match status" value="1"/>
</dbReference>
<feature type="domain" description="UspA" evidence="1">
    <location>
        <begin position="61"/>
        <end position="168"/>
    </location>
</feature>
<keyword evidence="3" id="KW-1185">Reference proteome</keyword>
<dbReference type="InterPro" id="IPR014729">
    <property type="entry name" value="Rossmann-like_a/b/a_fold"/>
</dbReference>
<dbReference type="OrthoDB" id="1667873at2759"/>
<dbReference type="PANTHER" id="PTHR47000:SF1">
    <property type="entry name" value="ADENINE NUCLEOTIDE ALPHA HYDROLASES-LIKE SUPERFAMILY PROTEIN"/>
    <property type="match status" value="1"/>
</dbReference>
<dbReference type="EMBL" id="JACGCM010002404">
    <property type="protein sequence ID" value="KAF6140071.1"/>
    <property type="molecule type" value="Genomic_DNA"/>
</dbReference>
<protein>
    <recommendedName>
        <fullName evidence="1">UspA domain-containing protein</fullName>
    </recommendedName>
</protein>
<name>A0A7J7LBL9_9MAGN</name>
<dbReference type="Pfam" id="PF00582">
    <property type="entry name" value="Usp"/>
    <property type="match status" value="1"/>
</dbReference>
<accession>A0A7J7LBL9</accession>
<proteinExistence type="predicted"/>
<dbReference type="InterPro" id="IPR006016">
    <property type="entry name" value="UspA"/>
</dbReference>
<dbReference type="SUPFAM" id="SSF52402">
    <property type="entry name" value="Adenine nucleotide alpha hydrolases-like"/>
    <property type="match status" value="1"/>
</dbReference>
<dbReference type="Proteomes" id="UP000541444">
    <property type="component" value="Unassembled WGS sequence"/>
</dbReference>
<evidence type="ECO:0000313" key="3">
    <source>
        <dbReference type="Proteomes" id="UP000541444"/>
    </source>
</evidence>
<dbReference type="AlphaFoldDB" id="A0A7J7LBL9"/>
<gene>
    <name evidence="2" type="ORF">GIB67_001812</name>
</gene>
<dbReference type="PANTHER" id="PTHR47000">
    <property type="entry name" value="ADENINE NUCLEOTIDE ALPHA HYDROLASES-LIKE SUPERFAMILY PROTEIN"/>
    <property type="match status" value="1"/>
</dbReference>
<sequence>MGRIRMRIPGFCMSRVTNHVRVRSPQKLASKSSKKFVIPGKVEKVFDDMQGKFSSSSALSRKIMIVVDTSFEAKSALQWALSHTVQNHDTIVLLCVTKTSNQGEESTMDVNLRANELLRFMKNMCSMKKPEVQTEVVMVEGKEKGATIVEEAKKQGVSLLVLGQRMSSVTWRLFMSWTGRKRGSRVVDYLEFGRFLVAKREELLPNEYVLEKLKELGFGLANLGRFLDAKRKELLPKEYMLEKLKEFWLGLMNLGHFLVAKREELLPKEYALEKLKELWFGLESLGGFSFSEDERV</sequence>
<evidence type="ECO:0000259" key="1">
    <source>
        <dbReference type="Pfam" id="PF00582"/>
    </source>
</evidence>
<organism evidence="2 3">
    <name type="scientific">Kingdonia uniflora</name>
    <dbReference type="NCBI Taxonomy" id="39325"/>
    <lineage>
        <taxon>Eukaryota</taxon>
        <taxon>Viridiplantae</taxon>
        <taxon>Streptophyta</taxon>
        <taxon>Embryophyta</taxon>
        <taxon>Tracheophyta</taxon>
        <taxon>Spermatophyta</taxon>
        <taxon>Magnoliopsida</taxon>
        <taxon>Ranunculales</taxon>
        <taxon>Circaeasteraceae</taxon>
        <taxon>Kingdonia</taxon>
    </lineage>
</organism>
<evidence type="ECO:0000313" key="2">
    <source>
        <dbReference type="EMBL" id="KAF6140071.1"/>
    </source>
</evidence>
<reference evidence="2 3" key="1">
    <citation type="journal article" date="2020" name="IScience">
        <title>Genome Sequencing of the Endangered Kingdonia uniflora (Circaeasteraceae, Ranunculales) Reveals Potential Mechanisms of Evolutionary Specialization.</title>
        <authorList>
            <person name="Sun Y."/>
            <person name="Deng T."/>
            <person name="Zhang A."/>
            <person name="Moore M.J."/>
            <person name="Landis J.B."/>
            <person name="Lin N."/>
            <person name="Zhang H."/>
            <person name="Zhang X."/>
            <person name="Huang J."/>
            <person name="Zhang X."/>
            <person name="Sun H."/>
            <person name="Wang H."/>
        </authorList>
    </citation>
    <scope>NUCLEOTIDE SEQUENCE [LARGE SCALE GENOMIC DNA]</scope>
    <source>
        <strain evidence="2">TB1705</strain>
        <tissue evidence="2">Leaf</tissue>
    </source>
</reference>
<comment type="caution">
    <text evidence="2">The sequence shown here is derived from an EMBL/GenBank/DDBJ whole genome shotgun (WGS) entry which is preliminary data.</text>
</comment>